<sequence>MVRILDKAAVQPRRSFNLARSVTIQRSPSKSGIAAIAIRIPANSQPNRVDLVASVGVRGVTGIGQIRFRIFRDGKEIFNTLQGIESAGSEQNYIITFQAEDRNVKAGTHGYTVTAENQAANTRVDIVGPISFSGLAVKTRN</sequence>
<evidence type="ECO:0000313" key="2">
    <source>
        <dbReference type="Proteomes" id="UP000547209"/>
    </source>
</evidence>
<gene>
    <name evidence="1" type="ORF">H7C19_03760</name>
</gene>
<dbReference type="AlphaFoldDB" id="A0A7X0RLR8"/>
<dbReference type="RefSeq" id="WP_185141240.1">
    <property type="nucleotide sequence ID" value="NZ_JACJVP010000004.1"/>
</dbReference>
<comment type="caution">
    <text evidence="1">The sequence shown here is derived from an EMBL/GenBank/DDBJ whole genome shotgun (WGS) entry which is preliminary data.</text>
</comment>
<reference evidence="1 2" key="1">
    <citation type="submission" date="2020-08" db="EMBL/GenBank/DDBJ databases">
        <title>Cohnella phylogeny.</title>
        <authorList>
            <person name="Dunlap C."/>
        </authorList>
    </citation>
    <scope>NUCLEOTIDE SEQUENCE [LARGE SCALE GENOMIC DNA]</scope>
    <source>
        <strain evidence="1 2">DSM 28246</strain>
    </source>
</reference>
<organism evidence="1 2">
    <name type="scientific">Cohnella nanjingensis</name>
    <dbReference type="NCBI Taxonomy" id="1387779"/>
    <lineage>
        <taxon>Bacteria</taxon>
        <taxon>Bacillati</taxon>
        <taxon>Bacillota</taxon>
        <taxon>Bacilli</taxon>
        <taxon>Bacillales</taxon>
        <taxon>Paenibacillaceae</taxon>
        <taxon>Cohnella</taxon>
    </lineage>
</organism>
<protein>
    <submittedName>
        <fullName evidence="1">Exosporium protein C</fullName>
    </submittedName>
</protein>
<evidence type="ECO:0000313" key="1">
    <source>
        <dbReference type="EMBL" id="MBB6669800.1"/>
    </source>
</evidence>
<dbReference type="Proteomes" id="UP000547209">
    <property type="component" value="Unassembled WGS sequence"/>
</dbReference>
<accession>A0A7X0RLR8</accession>
<dbReference type="EMBL" id="JACJVP010000004">
    <property type="protein sequence ID" value="MBB6669800.1"/>
    <property type="molecule type" value="Genomic_DNA"/>
</dbReference>
<keyword evidence="2" id="KW-1185">Reference proteome</keyword>
<name>A0A7X0RLR8_9BACL</name>
<proteinExistence type="predicted"/>